<accession>A0A8J3NJ04</accession>
<dbReference type="AlphaFoldDB" id="A0A8J3NJ04"/>
<organism evidence="3 4">
    <name type="scientific">Catellatospora bangladeshensis</name>
    <dbReference type="NCBI Taxonomy" id="310355"/>
    <lineage>
        <taxon>Bacteria</taxon>
        <taxon>Bacillati</taxon>
        <taxon>Actinomycetota</taxon>
        <taxon>Actinomycetes</taxon>
        <taxon>Micromonosporales</taxon>
        <taxon>Micromonosporaceae</taxon>
        <taxon>Catellatospora</taxon>
    </lineage>
</organism>
<evidence type="ECO:0000256" key="2">
    <source>
        <dbReference type="SAM" id="SignalP"/>
    </source>
</evidence>
<feature type="chain" id="PRO_5038712903" description="ABC transporter substrate-binding protein" evidence="2">
    <location>
        <begin position="26"/>
        <end position="445"/>
    </location>
</feature>
<dbReference type="EMBL" id="BONF01000026">
    <property type="protein sequence ID" value="GIF82975.1"/>
    <property type="molecule type" value="Genomic_DNA"/>
</dbReference>
<dbReference type="SUPFAM" id="SSF53822">
    <property type="entry name" value="Periplasmic binding protein-like I"/>
    <property type="match status" value="1"/>
</dbReference>
<name>A0A8J3NJ04_9ACTN</name>
<sequence>MDRSTALRAAAAAVVAAVAFTGCSAVMPGALDGGPPGTALTGTGPGVTDSTVKVVFVGVDLGTTGSSLGFRTASAGDLPAQVKALETYVNANGGIAGRRMEAVFRRYEASNDSPAAEEKLCNQITQDDQAFAVVLTGQFQANARPCYAQRRTLMLDATVVATDDATYAALSPYLWSASYPSYDEFVTALLRTLSEQDFFAGATGAGVVAADTPSNRAVYQRLAEPELTRLGVAPTVSWIDTTDLGTLNAGLNQAVVDFRSKGVSRVLFLGGARLASFFLTTAAAQSYTARYAVSSFDNPAFLVNNPETIPVAALEGMIGIGFNPSQDVPDSGFPFPGGDAERACLDIFAAGGQTFPTRENARVAFTYCDAALLLHAAAKDLGPNLNAAAFAQAATALGDRFTPAAGTSGLLGGERRTAGNGYRVLAYDTGCRCFGYRGEEVRFAG</sequence>
<dbReference type="RefSeq" id="WP_203749062.1">
    <property type="nucleotide sequence ID" value="NZ_BONF01000026.1"/>
</dbReference>
<dbReference type="Proteomes" id="UP000601223">
    <property type="component" value="Unassembled WGS sequence"/>
</dbReference>
<dbReference type="PROSITE" id="PS00297">
    <property type="entry name" value="HSP70_1"/>
    <property type="match status" value="1"/>
</dbReference>
<proteinExistence type="inferred from homology"/>
<dbReference type="InterPro" id="IPR028082">
    <property type="entry name" value="Peripla_BP_I"/>
</dbReference>
<dbReference type="PROSITE" id="PS51257">
    <property type="entry name" value="PROKAR_LIPOPROTEIN"/>
    <property type="match status" value="1"/>
</dbReference>
<evidence type="ECO:0008006" key="5">
    <source>
        <dbReference type="Google" id="ProtNLM"/>
    </source>
</evidence>
<evidence type="ECO:0000256" key="1">
    <source>
        <dbReference type="ARBA" id="ARBA00007381"/>
    </source>
</evidence>
<keyword evidence="2" id="KW-0732">Signal</keyword>
<dbReference type="InterPro" id="IPR018181">
    <property type="entry name" value="Heat_shock_70_CS"/>
</dbReference>
<comment type="similarity">
    <text evidence="1">Belongs to the heat shock protein 70 family.</text>
</comment>
<dbReference type="Gene3D" id="3.40.50.2300">
    <property type="match status" value="2"/>
</dbReference>
<protein>
    <recommendedName>
        <fullName evidence="5">ABC transporter substrate-binding protein</fullName>
    </recommendedName>
</protein>
<feature type="signal peptide" evidence="2">
    <location>
        <begin position="1"/>
        <end position="25"/>
    </location>
</feature>
<keyword evidence="4" id="KW-1185">Reference proteome</keyword>
<comment type="caution">
    <text evidence="3">The sequence shown here is derived from an EMBL/GenBank/DDBJ whole genome shotgun (WGS) entry which is preliminary data.</text>
</comment>
<evidence type="ECO:0000313" key="3">
    <source>
        <dbReference type="EMBL" id="GIF82975.1"/>
    </source>
</evidence>
<reference evidence="3 4" key="1">
    <citation type="submission" date="2021-01" db="EMBL/GenBank/DDBJ databases">
        <title>Whole genome shotgun sequence of Catellatospora bangladeshensis NBRC 107357.</title>
        <authorList>
            <person name="Komaki H."/>
            <person name="Tamura T."/>
        </authorList>
    </citation>
    <scope>NUCLEOTIDE SEQUENCE [LARGE SCALE GENOMIC DNA]</scope>
    <source>
        <strain evidence="3 4">NBRC 107357</strain>
    </source>
</reference>
<gene>
    <name evidence="3" type="ORF">Cba03nite_43240</name>
</gene>
<evidence type="ECO:0000313" key="4">
    <source>
        <dbReference type="Proteomes" id="UP000601223"/>
    </source>
</evidence>